<dbReference type="Pfam" id="PF00485">
    <property type="entry name" value="PRK"/>
    <property type="match status" value="1"/>
</dbReference>
<reference evidence="2 3" key="1">
    <citation type="submission" date="2015-11" db="EMBL/GenBank/DDBJ databases">
        <title>Genomic analysis of 38 Legionella species identifies large and diverse effector repertoires.</title>
        <authorList>
            <person name="Burstein D."/>
            <person name="Amaro F."/>
            <person name="Zusman T."/>
            <person name="Lifshitz Z."/>
            <person name="Cohen O."/>
            <person name="Gilbert J.A."/>
            <person name="Pupko T."/>
            <person name="Shuman H.A."/>
            <person name="Segal G."/>
        </authorList>
    </citation>
    <scope>NUCLEOTIDE SEQUENCE [LARGE SCALE GENOMIC DNA]</scope>
    <source>
        <strain evidence="2 3">IMVS3376</strain>
    </source>
</reference>
<evidence type="ECO:0000259" key="1">
    <source>
        <dbReference type="Pfam" id="PF00485"/>
    </source>
</evidence>
<name>A0A0W0ZDK6_9GAMM</name>
<feature type="domain" description="Phosphoribulokinase/uridine kinase" evidence="1">
    <location>
        <begin position="4"/>
        <end position="152"/>
    </location>
</feature>
<accession>A0A0W0ZDK6</accession>
<dbReference type="PATRIC" id="fig|947033.5.peg.3787"/>
<organism evidence="2 3">
    <name type="scientific">Legionella steelei</name>
    <dbReference type="NCBI Taxonomy" id="947033"/>
    <lineage>
        <taxon>Bacteria</taxon>
        <taxon>Pseudomonadati</taxon>
        <taxon>Pseudomonadota</taxon>
        <taxon>Gammaproteobacteria</taxon>
        <taxon>Legionellales</taxon>
        <taxon>Legionellaceae</taxon>
        <taxon>Legionella</taxon>
    </lineage>
</organism>
<dbReference type="Proteomes" id="UP000054926">
    <property type="component" value="Unassembled WGS sequence"/>
</dbReference>
<dbReference type="GO" id="GO:0004849">
    <property type="term" value="F:uridine kinase activity"/>
    <property type="evidence" value="ECO:0007669"/>
    <property type="project" value="UniProtKB-EC"/>
</dbReference>
<dbReference type="RefSeq" id="WP_058512349.1">
    <property type="nucleotide sequence ID" value="NZ_LNYY01000021.1"/>
</dbReference>
<dbReference type="AlphaFoldDB" id="A0A0W0ZDK6"/>
<dbReference type="PANTHER" id="PTHR10285">
    <property type="entry name" value="URIDINE KINASE"/>
    <property type="match status" value="1"/>
</dbReference>
<comment type="caution">
    <text evidence="2">The sequence shown here is derived from an EMBL/GenBank/DDBJ whole genome shotgun (WGS) entry which is preliminary data.</text>
</comment>
<sequence length="199" mass="22636">MVMILGVSGVSGAGKSTLAAALAQGLNAVLISWDEFDEISIAPEDYVDWYQRGQDYHEWNYCELAQVLQTLKSGASIVHPVTHNVLRPTELIIFDAPLGRLHHQTGQYIDLCFHIDVPLDISLCRRVLRDFKENNKGKAELLEELVFYVNEARALFFDEDLKRKANLIVDGMLKTELQVQLIKHFLSRRKIGNASKSYY</sequence>
<dbReference type="EMBL" id="LNYY01000021">
    <property type="protein sequence ID" value="KTD67356.1"/>
    <property type="molecule type" value="Genomic_DNA"/>
</dbReference>
<dbReference type="PRINTS" id="PR00988">
    <property type="entry name" value="URIDINKINASE"/>
</dbReference>
<dbReference type="InterPro" id="IPR006083">
    <property type="entry name" value="PRK/URK"/>
</dbReference>
<dbReference type="STRING" id="947033.Lste_3562"/>
<keyword evidence="2" id="KW-0808">Transferase</keyword>
<dbReference type="SUPFAM" id="SSF52540">
    <property type="entry name" value="P-loop containing nucleoside triphosphate hydrolases"/>
    <property type="match status" value="1"/>
</dbReference>
<evidence type="ECO:0000313" key="3">
    <source>
        <dbReference type="Proteomes" id="UP000054926"/>
    </source>
</evidence>
<keyword evidence="2" id="KW-0418">Kinase</keyword>
<dbReference type="InterPro" id="IPR027417">
    <property type="entry name" value="P-loop_NTPase"/>
</dbReference>
<dbReference type="OrthoDB" id="6291705at2"/>
<gene>
    <name evidence="2" type="ORF">Lste_3562</name>
</gene>
<dbReference type="GO" id="GO:0005524">
    <property type="term" value="F:ATP binding"/>
    <property type="evidence" value="ECO:0007669"/>
    <property type="project" value="InterPro"/>
</dbReference>
<keyword evidence="3" id="KW-1185">Reference proteome</keyword>
<evidence type="ECO:0000313" key="2">
    <source>
        <dbReference type="EMBL" id="KTD67356.1"/>
    </source>
</evidence>
<proteinExistence type="predicted"/>
<dbReference type="EC" id="2.7.1.48" evidence="2"/>
<protein>
    <submittedName>
        <fullName evidence="2">Uridine kinase</fullName>
        <ecNumber evidence="2">2.7.1.48</ecNumber>
    </submittedName>
</protein>
<dbReference type="Gene3D" id="3.40.50.300">
    <property type="entry name" value="P-loop containing nucleotide triphosphate hydrolases"/>
    <property type="match status" value="1"/>
</dbReference>